<evidence type="ECO:0000256" key="2">
    <source>
        <dbReference type="ARBA" id="ARBA00022614"/>
    </source>
</evidence>
<dbReference type="InterPro" id="IPR027417">
    <property type="entry name" value="P-loop_NTPase"/>
</dbReference>
<dbReference type="InterPro" id="IPR055414">
    <property type="entry name" value="LRR_R13L4/SHOC2-like"/>
</dbReference>
<dbReference type="Gene3D" id="3.40.50.300">
    <property type="entry name" value="P-loop containing nucleotide triphosphate hydrolases"/>
    <property type="match status" value="1"/>
</dbReference>
<dbReference type="Pfam" id="PF23598">
    <property type="entry name" value="LRR_14"/>
    <property type="match status" value="1"/>
</dbReference>
<evidence type="ECO:0000313" key="10">
    <source>
        <dbReference type="Proteomes" id="UP001341281"/>
    </source>
</evidence>
<keyword evidence="4" id="KW-0547">Nucleotide-binding</keyword>
<gene>
    <name evidence="9" type="ORF">U9M48_002393</name>
</gene>
<keyword evidence="6" id="KW-0175">Coiled coil</keyword>
<dbReference type="AlphaFoldDB" id="A0AAQ3PQU1"/>
<feature type="domain" description="Disease resistance R13L4/SHOC-2-like LRR" evidence="8">
    <location>
        <begin position="499"/>
        <end position="602"/>
    </location>
</feature>
<keyword evidence="5" id="KW-0611">Plant defense</keyword>
<keyword evidence="2" id="KW-0433">Leucine-rich repeat</keyword>
<evidence type="ECO:0000256" key="3">
    <source>
        <dbReference type="ARBA" id="ARBA00022737"/>
    </source>
</evidence>
<organism evidence="9 10">
    <name type="scientific">Paspalum notatum var. saurae</name>
    <dbReference type="NCBI Taxonomy" id="547442"/>
    <lineage>
        <taxon>Eukaryota</taxon>
        <taxon>Viridiplantae</taxon>
        <taxon>Streptophyta</taxon>
        <taxon>Embryophyta</taxon>
        <taxon>Tracheophyta</taxon>
        <taxon>Spermatophyta</taxon>
        <taxon>Magnoliopsida</taxon>
        <taxon>Liliopsida</taxon>
        <taxon>Poales</taxon>
        <taxon>Poaceae</taxon>
        <taxon>PACMAD clade</taxon>
        <taxon>Panicoideae</taxon>
        <taxon>Andropogonodae</taxon>
        <taxon>Paspaleae</taxon>
        <taxon>Paspalinae</taxon>
        <taxon>Paspalum</taxon>
    </lineage>
</organism>
<accession>A0AAQ3PQU1</accession>
<dbReference type="InterPro" id="IPR044974">
    <property type="entry name" value="Disease_R_plants"/>
</dbReference>
<evidence type="ECO:0000256" key="1">
    <source>
        <dbReference type="ARBA" id="ARBA00008894"/>
    </source>
</evidence>
<evidence type="ECO:0000256" key="6">
    <source>
        <dbReference type="ARBA" id="ARBA00023054"/>
    </source>
</evidence>
<comment type="similarity">
    <text evidence="1">Belongs to the disease resistance NB-LRR family.</text>
</comment>
<dbReference type="Gene3D" id="1.20.5.4130">
    <property type="match status" value="1"/>
</dbReference>
<dbReference type="PANTHER" id="PTHR23155:SF1135">
    <property type="entry name" value="OS08G0246300 PROTEIN"/>
    <property type="match status" value="1"/>
</dbReference>
<sequence>MADLALGLAKSAVEGMLTMANTVIDEEKLLQKSVKCDLRIISDEFEMMHSFLSSAKEHTTNNMEGTMVRQVCNLALDVEDCIESVIQLDKSSWWRRLLPSCVPAAAPVAALDDAATDMKMLKARVQDIEQGCTVGVLKQMEVVEATKGGLIKELMKQQFSEEHSVCAFLKEVRGQDVPTTKKKTAQIWLDKFQCLCVGREIDSHELQTAVHDPHSDMIFVWGIAGAGKTSIVRHVYYSEVLARSNEFERFEHSSMWRIKDPSEECRDLLHARKCLIVIDDLRSVEEWDLIKVAFALRGRESSLKSCIIVSEKPGSSELKSAEVVEQAKHIIHKCGGLPKVIVAIADFLYTQQKDKSVDLEGWYRLTHSFMPELYWRPTGHLAVYRACFPGRWIAEGYSRDDKQRTTMQAAEEFFSKLVKLCMIRMLGSVVLTSSFSIPLCQVNGFFHEYIISRSMEENLVFTLEGSCSMNLQRTVRHLAIGSTWDRDKNVFKSIDFSRLRSLTVFRKWRSFFISDKMCLLRVLDLEDASGVTEKDLEQMVKLLPRLKFLSLKGCSHISFLPDSLGDLQQLQNLDIRDTFVIMLPKSIIKLQKLQFIHAGTTKLQFIHAGTTGTIQIQP</sequence>
<dbReference type="PANTHER" id="PTHR23155">
    <property type="entry name" value="DISEASE RESISTANCE PROTEIN RP"/>
    <property type="match status" value="1"/>
</dbReference>
<evidence type="ECO:0000259" key="8">
    <source>
        <dbReference type="Pfam" id="PF23598"/>
    </source>
</evidence>
<dbReference type="GO" id="GO:0098542">
    <property type="term" value="P:defense response to other organism"/>
    <property type="evidence" value="ECO:0007669"/>
    <property type="project" value="TreeGrafter"/>
</dbReference>
<feature type="domain" description="Disease resistance N-terminal" evidence="7">
    <location>
        <begin position="13"/>
        <end position="85"/>
    </location>
</feature>
<reference evidence="9 10" key="1">
    <citation type="submission" date="2024-02" db="EMBL/GenBank/DDBJ databases">
        <title>High-quality chromosome-scale genome assembly of Pensacola bahiagrass (Paspalum notatum Flugge var. saurae).</title>
        <authorList>
            <person name="Vega J.M."/>
            <person name="Podio M."/>
            <person name="Orjuela J."/>
            <person name="Siena L.A."/>
            <person name="Pessino S.C."/>
            <person name="Combes M.C."/>
            <person name="Mariac C."/>
            <person name="Albertini E."/>
            <person name="Pupilli F."/>
            <person name="Ortiz J.P.A."/>
            <person name="Leblanc O."/>
        </authorList>
    </citation>
    <scope>NUCLEOTIDE SEQUENCE [LARGE SCALE GENOMIC DNA]</scope>
    <source>
        <strain evidence="9">R1</strain>
        <tissue evidence="9">Leaf</tissue>
    </source>
</reference>
<evidence type="ECO:0000259" key="7">
    <source>
        <dbReference type="Pfam" id="PF18052"/>
    </source>
</evidence>
<dbReference type="InterPro" id="IPR041118">
    <property type="entry name" value="Rx_N"/>
</dbReference>
<proteinExistence type="inferred from homology"/>
<dbReference type="InterPro" id="IPR032675">
    <property type="entry name" value="LRR_dom_sf"/>
</dbReference>
<dbReference type="SUPFAM" id="SSF52540">
    <property type="entry name" value="P-loop containing nucleoside triphosphate hydrolases"/>
    <property type="match status" value="1"/>
</dbReference>
<dbReference type="Gene3D" id="3.80.10.10">
    <property type="entry name" value="Ribonuclease Inhibitor"/>
    <property type="match status" value="1"/>
</dbReference>
<keyword evidence="3" id="KW-0677">Repeat</keyword>
<dbReference type="SUPFAM" id="SSF52058">
    <property type="entry name" value="L domain-like"/>
    <property type="match status" value="1"/>
</dbReference>
<dbReference type="EMBL" id="CP144745">
    <property type="protein sequence ID" value="WVZ51232.1"/>
    <property type="molecule type" value="Genomic_DNA"/>
</dbReference>
<name>A0AAQ3PQU1_PASNO</name>
<protein>
    <submittedName>
        <fullName evidence="9">Uncharacterized protein</fullName>
    </submittedName>
</protein>
<dbReference type="GO" id="GO:0000166">
    <property type="term" value="F:nucleotide binding"/>
    <property type="evidence" value="ECO:0007669"/>
    <property type="project" value="UniProtKB-KW"/>
</dbReference>
<dbReference type="Proteomes" id="UP001341281">
    <property type="component" value="Chromosome 01"/>
</dbReference>
<evidence type="ECO:0000256" key="5">
    <source>
        <dbReference type="ARBA" id="ARBA00022821"/>
    </source>
</evidence>
<evidence type="ECO:0000313" key="9">
    <source>
        <dbReference type="EMBL" id="WVZ51232.1"/>
    </source>
</evidence>
<evidence type="ECO:0000256" key="4">
    <source>
        <dbReference type="ARBA" id="ARBA00022741"/>
    </source>
</evidence>
<dbReference type="Pfam" id="PF18052">
    <property type="entry name" value="Rx_N"/>
    <property type="match status" value="1"/>
</dbReference>
<keyword evidence="10" id="KW-1185">Reference proteome</keyword>